<dbReference type="Proteomes" id="UP001189429">
    <property type="component" value="Unassembled WGS sequence"/>
</dbReference>
<dbReference type="EMBL" id="CAUYUJ010004703">
    <property type="protein sequence ID" value="CAK0810624.1"/>
    <property type="molecule type" value="Genomic_DNA"/>
</dbReference>
<name>A0ABN9QWC0_9DINO</name>
<evidence type="ECO:0000256" key="1">
    <source>
        <dbReference type="SAM" id="MobiDB-lite"/>
    </source>
</evidence>
<evidence type="ECO:0000313" key="3">
    <source>
        <dbReference type="EMBL" id="CAK0810624.1"/>
    </source>
</evidence>
<keyword evidence="2" id="KW-0812">Transmembrane</keyword>
<comment type="caution">
    <text evidence="3">The sequence shown here is derived from an EMBL/GenBank/DDBJ whole genome shotgun (WGS) entry which is preliminary data.</text>
</comment>
<feature type="compositionally biased region" description="Basic residues" evidence="1">
    <location>
        <begin position="144"/>
        <end position="157"/>
    </location>
</feature>
<reference evidence="3" key="1">
    <citation type="submission" date="2023-10" db="EMBL/GenBank/DDBJ databases">
        <authorList>
            <person name="Chen Y."/>
            <person name="Shah S."/>
            <person name="Dougan E. K."/>
            <person name="Thang M."/>
            <person name="Chan C."/>
        </authorList>
    </citation>
    <scope>NUCLEOTIDE SEQUENCE [LARGE SCALE GENOMIC DNA]</scope>
</reference>
<gene>
    <name evidence="3" type="ORF">PCOR1329_LOCUS15535</name>
</gene>
<feature type="transmembrane region" description="Helical" evidence="2">
    <location>
        <begin position="280"/>
        <end position="302"/>
    </location>
</feature>
<evidence type="ECO:0000256" key="2">
    <source>
        <dbReference type="SAM" id="Phobius"/>
    </source>
</evidence>
<feature type="region of interest" description="Disordered" evidence="1">
    <location>
        <begin position="140"/>
        <end position="228"/>
    </location>
</feature>
<keyword evidence="2" id="KW-0472">Membrane</keyword>
<proteinExistence type="predicted"/>
<sequence>MTSSQLSPRTVTTHQAPHELLIELNSKLAEECEYHQALTKRLMNDNRMAVQSQVDEMRRTFQDMFDDHRKSTELVVQEHRRMSEQQRREVFQKCQQLGTQLERTMAEERVAVQGALQALAQLLERERAQRRADLQHVMAALQDRRRRGARRYPRAAGRRPGGPPPGALAAAGPRLAARSSDTSCSRRVPARCTGEPGPQAGRTSQGVQPASLPRGRHRRGRRGGGGDRAVVAARWPGGAECQEAGGEEVEVCDGEEEVAFVGSIWDAAVFIGCPQVGACAFAFTALMLLVNIGMQALFCLIVNDNLTQSALHSEIQTRFRISKIGGRQ</sequence>
<evidence type="ECO:0000313" key="4">
    <source>
        <dbReference type="Proteomes" id="UP001189429"/>
    </source>
</evidence>
<protein>
    <submittedName>
        <fullName evidence="3">Uncharacterized protein</fullName>
    </submittedName>
</protein>
<keyword evidence="2" id="KW-1133">Transmembrane helix</keyword>
<accession>A0ABN9QWC0</accession>
<feature type="compositionally biased region" description="Low complexity" evidence="1">
    <location>
        <begin position="167"/>
        <end position="178"/>
    </location>
</feature>
<keyword evidence="4" id="KW-1185">Reference proteome</keyword>
<organism evidence="3 4">
    <name type="scientific">Prorocentrum cordatum</name>
    <dbReference type="NCBI Taxonomy" id="2364126"/>
    <lineage>
        <taxon>Eukaryota</taxon>
        <taxon>Sar</taxon>
        <taxon>Alveolata</taxon>
        <taxon>Dinophyceae</taxon>
        <taxon>Prorocentrales</taxon>
        <taxon>Prorocentraceae</taxon>
        <taxon>Prorocentrum</taxon>
    </lineage>
</organism>